<dbReference type="EMBL" id="GITU01005147">
    <property type="protein sequence ID" value="MBC1173850.1"/>
    <property type="molecule type" value="Transcribed_RNA"/>
</dbReference>
<dbReference type="EMBL" id="AJWK01008943">
    <property type="status" value="NOT_ANNOTATED_CDS"/>
    <property type="molecule type" value="Genomic_DNA"/>
</dbReference>
<dbReference type="Proteomes" id="UP000092461">
    <property type="component" value="Unassembled WGS sequence"/>
</dbReference>
<dbReference type="InterPro" id="IPR008547">
    <property type="entry name" value="DUF829_TMEM53"/>
</dbReference>
<reference evidence="2" key="3">
    <citation type="submission" date="2020-05" db="UniProtKB">
        <authorList>
            <consortium name="EnsemblMetazoa"/>
        </authorList>
    </citation>
    <scope>IDENTIFICATION</scope>
    <source>
        <strain evidence="2">Jacobina</strain>
    </source>
</reference>
<organism evidence="2 3">
    <name type="scientific">Lutzomyia longipalpis</name>
    <name type="common">Sand fly</name>
    <dbReference type="NCBI Taxonomy" id="7200"/>
    <lineage>
        <taxon>Eukaryota</taxon>
        <taxon>Metazoa</taxon>
        <taxon>Ecdysozoa</taxon>
        <taxon>Arthropoda</taxon>
        <taxon>Hexapoda</taxon>
        <taxon>Insecta</taxon>
        <taxon>Pterygota</taxon>
        <taxon>Neoptera</taxon>
        <taxon>Endopterygota</taxon>
        <taxon>Diptera</taxon>
        <taxon>Nematocera</taxon>
        <taxon>Psychodoidea</taxon>
        <taxon>Psychodidae</taxon>
        <taxon>Lutzomyia</taxon>
        <taxon>Lutzomyia</taxon>
    </lineage>
</organism>
<dbReference type="InterPro" id="IPR029058">
    <property type="entry name" value="AB_hydrolase_fold"/>
</dbReference>
<dbReference type="Pfam" id="PF05705">
    <property type="entry name" value="DUF829"/>
    <property type="match status" value="1"/>
</dbReference>
<name>A0A1B0CEJ9_LUTLO</name>
<dbReference type="GO" id="GO:0017171">
    <property type="term" value="F:serine hydrolase activity"/>
    <property type="evidence" value="ECO:0007669"/>
    <property type="project" value="TreeGrafter"/>
</dbReference>
<keyword evidence="3" id="KW-1185">Reference proteome</keyword>
<dbReference type="Gene3D" id="3.40.50.1820">
    <property type="entry name" value="alpha/beta hydrolase"/>
    <property type="match status" value="1"/>
</dbReference>
<evidence type="ECO:0000313" key="1">
    <source>
        <dbReference type="EMBL" id="MBC1173850.1"/>
    </source>
</evidence>
<dbReference type="PANTHER" id="PTHR20908">
    <property type="entry name" value="LD15586P"/>
    <property type="match status" value="1"/>
</dbReference>
<dbReference type="EMBL" id="AJWK01008941">
    <property type="status" value="NOT_ANNOTATED_CDS"/>
    <property type="molecule type" value="Genomic_DNA"/>
</dbReference>
<proteinExistence type="predicted"/>
<protein>
    <submittedName>
        <fullName evidence="1">Putative lethal 2 isoform c</fullName>
    </submittedName>
</protein>
<dbReference type="VEuPathDB" id="VectorBase:LLOJ002769"/>
<reference evidence="1" key="2">
    <citation type="journal article" date="2020" name="BMC">
        <title>Leishmania infection induces a limited differential gene expression in the sand fly midgut.</title>
        <authorList>
            <person name="Coutinho-Abreu I.V."/>
            <person name="Serafim T.D."/>
            <person name="Meneses C."/>
            <person name="Kamhawi S."/>
            <person name="Oliveira F."/>
            <person name="Valenzuela J.G."/>
        </authorList>
    </citation>
    <scope>NUCLEOTIDE SEQUENCE</scope>
    <source>
        <strain evidence="1">Jacobina</strain>
        <tissue evidence="1">Midgut</tissue>
    </source>
</reference>
<dbReference type="EMBL" id="AJWK01008942">
    <property type="status" value="NOT_ANNOTATED_CDS"/>
    <property type="molecule type" value="Genomic_DNA"/>
</dbReference>
<sequence length="331" mass="38317">MSLFHFTFKRIQGVFLLNSSRINIKNIDFAAFSRSSGARVKNNTWMMYHGTRTLATQEITKNIHLHSDEPKDVTTDHRTLRLIKPIDKPLAVLFMWLQVKQKHLVKFAQIYNDCGFDVVTVQITPWQLLWPTKGTQLVASDVIRFLYNNTAFNPILLHGFSVGAYVWGECLVKIATDEKKYQSLTDRICGQVWDSAADVTEVPVGVPKALFPRNPTLQSALRKYMMYHMKAFHESATSHYIRSSQMFHSTIVRKPALFLLSKTDPVGTYAANSRVRENWEANGVNVTWKCWDKSPHVQHFLKHRDEYIQSLFEYLASLKVLKQHEKMRAKL</sequence>
<accession>A0A1B0CEJ9</accession>
<evidence type="ECO:0000313" key="3">
    <source>
        <dbReference type="Proteomes" id="UP000092461"/>
    </source>
</evidence>
<dbReference type="PANTHER" id="PTHR20908:SF1">
    <property type="entry name" value="LD15586P"/>
    <property type="match status" value="1"/>
</dbReference>
<reference evidence="3" key="1">
    <citation type="submission" date="2012-05" db="EMBL/GenBank/DDBJ databases">
        <title>Whole Genome Assembly of Lutzomyia longipalpis.</title>
        <authorList>
            <person name="Richards S."/>
            <person name="Qu C."/>
            <person name="Dillon R."/>
            <person name="Worley K."/>
            <person name="Scherer S."/>
            <person name="Batterton M."/>
            <person name="Taylor A."/>
            <person name="Hawes A."/>
            <person name="Hernandez B."/>
            <person name="Kovar C."/>
            <person name="Mandapat C."/>
            <person name="Pham C."/>
            <person name="Qu C."/>
            <person name="Jing C."/>
            <person name="Bess C."/>
            <person name="Bandaranaike D."/>
            <person name="Ngo D."/>
            <person name="Ongeri F."/>
            <person name="Arias F."/>
            <person name="Lara F."/>
            <person name="Weissenberger G."/>
            <person name="Kamau G."/>
            <person name="Han H."/>
            <person name="Shen H."/>
            <person name="Dinh H."/>
            <person name="Khalil I."/>
            <person name="Jones J."/>
            <person name="Shafer J."/>
            <person name="Jayaseelan J."/>
            <person name="Quiroz J."/>
            <person name="Blankenburg K."/>
            <person name="Nguyen L."/>
            <person name="Jackson L."/>
            <person name="Francisco L."/>
            <person name="Tang L.-Y."/>
            <person name="Pu L.-L."/>
            <person name="Perales L."/>
            <person name="Lorensuhewa L."/>
            <person name="Munidasa M."/>
            <person name="Coyle M."/>
            <person name="Taylor M."/>
            <person name="Puazo M."/>
            <person name="Firestine M."/>
            <person name="Scheel M."/>
            <person name="Javaid M."/>
            <person name="Wang M."/>
            <person name="Li M."/>
            <person name="Tabassum N."/>
            <person name="Saada N."/>
            <person name="Osuji N."/>
            <person name="Aqrawi P."/>
            <person name="Fu Q."/>
            <person name="Thornton R."/>
            <person name="Raj R."/>
            <person name="Goodspeed R."/>
            <person name="Mata R."/>
            <person name="Najjar R."/>
            <person name="Gubbala S."/>
            <person name="Lee S."/>
            <person name="Denson S."/>
            <person name="Patil S."/>
            <person name="Macmil S."/>
            <person name="Qi S."/>
            <person name="Matskevitch T."/>
            <person name="Palculict T."/>
            <person name="Mathew T."/>
            <person name="Vee V."/>
            <person name="Velamala V."/>
            <person name="Korchina V."/>
            <person name="Cai W."/>
            <person name="Liu W."/>
            <person name="Dai W."/>
            <person name="Zou X."/>
            <person name="Zhu Y."/>
            <person name="Zhang Y."/>
            <person name="Wu Y.-Q."/>
            <person name="Xin Y."/>
            <person name="Nazarath L."/>
            <person name="Kovar C."/>
            <person name="Han Y."/>
            <person name="Muzny D."/>
            <person name="Gibbs R."/>
        </authorList>
    </citation>
    <scope>NUCLEOTIDE SEQUENCE [LARGE SCALE GENOMIC DNA]</scope>
    <source>
        <strain evidence="3">Jacobina</strain>
    </source>
</reference>
<dbReference type="EnsemblMetazoa" id="LLOJ002769-RA">
    <property type="protein sequence ID" value="LLOJ002769-PA"/>
    <property type="gene ID" value="LLOJ002769"/>
</dbReference>
<dbReference type="VEuPathDB" id="VectorBase:LLONM1_007053"/>
<dbReference type="AlphaFoldDB" id="A0A1B0CEJ9"/>
<evidence type="ECO:0000313" key="2">
    <source>
        <dbReference type="EnsemblMetazoa" id="LLOJ002769-PA"/>
    </source>
</evidence>
<dbReference type="SUPFAM" id="SSF53474">
    <property type="entry name" value="alpha/beta-Hydrolases"/>
    <property type="match status" value="1"/>
</dbReference>